<dbReference type="AlphaFoldDB" id="A0A8B3DRE5"/>
<proteinExistence type="predicted"/>
<evidence type="ECO:0000256" key="1">
    <source>
        <dbReference type="SAM" id="MobiDB-lite"/>
    </source>
</evidence>
<feature type="compositionally biased region" description="Basic residues" evidence="1">
    <location>
        <begin position="37"/>
        <end position="48"/>
    </location>
</feature>
<evidence type="ECO:0000313" key="3">
    <source>
        <dbReference type="Proteomes" id="UP000253437"/>
    </source>
</evidence>
<comment type="caution">
    <text evidence="2">The sequence shown here is derived from an EMBL/GenBank/DDBJ whole genome shotgun (WGS) entry which is preliminary data.</text>
</comment>
<organism evidence="2 3">
    <name type="scientific">Vibrio harveyi</name>
    <name type="common">Beneckea harveyi</name>
    <dbReference type="NCBI Taxonomy" id="669"/>
    <lineage>
        <taxon>Bacteria</taxon>
        <taxon>Pseudomonadati</taxon>
        <taxon>Pseudomonadota</taxon>
        <taxon>Gammaproteobacteria</taxon>
        <taxon>Vibrionales</taxon>
        <taxon>Vibrionaceae</taxon>
        <taxon>Vibrio</taxon>
    </lineage>
</organism>
<feature type="region of interest" description="Disordered" evidence="1">
    <location>
        <begin position="37"/>
        <end position="58"/>
    </location>
</feature>
<name>A0A8B3DRE5_VIBHA</name>
<gene>
    <name evidence="2" type="ORF">DS957_003820</name>
</gene>
<dbReference type="Proteomes" id="UP000253437">
    <property type="component" value="Unassembled WGS sequence"/>
</dbReference>
<protein>
    <submittedName>
        <fullName evidence="2">Phage tail protein</fullName>
    </submittedName>
</protein>
<dbReference type="RefSeq" id="WP_114091700.1">
    <property type="nucleotide sequence ID" value="NZ_QOUW02000007.1"/>
</dbReference>
<reference evidence="2 3" key="1">
    <citation type="submission" date="2018-08" db="EMBL/GenBank/DDBJ databases">
        <title>Vibrio harveyi strains pathogenic to white snook Centropomus viridis Lockington (1877) and potential probiotic bacteria.</title>
        <authorList>
            <person name="Soto-Rodriguez S."/>
            <person name="Gomez-Gil B."/>
            <person name="Lozano-Olvera R."/>
        </authorList>
    </citation>
    <scope>NUCLEOTIDE SEQUENCE [LARGE SCALE GENOMIC DNA]</scope>
    <source>
        <strain evidence="2 3">CAIM 1508</strain>
    </source>
</reference>
<evidence type="ECO:0000313" key="2">
    <source>
        <dbReference type="EMBL" id="RIW17904.1"/>
    </source>
</evidence>
<dbReference type="EMBL" id="QOUW02000007">
    <property type="protein sequence ID" value="RIW17904.1"/>
    <property type="molecule type" value="Genomic_DNA"/>
</dbReference>
<sequence>MPKKFQPEKRDNGSYISAGLNDKQFNQLFNKIQKANAKNRRNAKRTLKRSTFTNPTNKALAALGKKANGTGFTKDDLVKFDKARQRHKEKYNSKTDGITYAFLVKNSRDIDIKRANNQVDDGTGITSASFYGIKGNLALINVKASIGSKHQNHRVKVRLEQWDELIDETPDNDYQKATKLACAGRISIDCDCGRHQYWYRYLATMGKYAVAPPNEFAFPKIKNPELSGVACKHVLKAATMLQSPAWQRILANQMKAQAKRTGYGQTKTYFLNEEEKQQAAKNRKTKTDKGAADREFAKYQRSQKAMERALANQRKNGTTVKRQARKIRRQEKKLSEYEQMIKVGFQNFHDGYKLQGRTKKEAVSDFAKMMNVSPSKIERLAK</sequence>
<accession>A0A8B3DRE5</accession>